<organism evidence="4">
    <name type="scientific">Craspedostauros australis</name>
    <dbReference type="NCBI Taxonomy" id="1486917"/>
    <lineage>
        <taxon>Eukaryota</taxon>
        <taxon>Sar</taxon>
        <taxon>Stramenopiles</taxon>
        <taxon>Ochrophyta</taxon>
        <taxon>Bacillariophyta</taxon>
        <taxon>Bacillariophyceae</taxon>
        <taxon>Bacillariophycidae</taxon>
        <taxon>Naviculales</taxon>
        <taxon>Naviculaceae</taxon>
        <taxon>Craspedostauros</taxon>
    </lineage>
</organism>
<dbReference type="Pfam" id="PF00293">
    <property type="entry name" value="NUDIX"/>
    <property type="match status" value="1"/>
</dbReference>
<dbReference type="SUPFAM" id="SSF55811">
    <property type="entry name" value="Nudix"/>
    <property type="match status" value="1"/>
</dbReference>
<feature type="domain" description="Nudix hydrolase" evidence="3">
    <location>
        <begin position="130"/>
        <end position="271"/>
    </location>
</feature>
<name>A0A7R9WN45_9STRA</name>
<dbReference type="PROSITE" id="PS51462">
    <property type="entry name" value="NUDIX"/>
    <property type="match status" value="1"/>
</dbReference>
<accession>A0A7R9WN45</accession>
<evidence type="ECO:0000313" key="4">
    <source>
        <dbReference type="EMBL" id="CAD8329425.1"/>
    </source>
</evidence>
<dbReference type="InterPro" id="IPR020084">
    <property type="entry name" value="NUDIX_hydrolase_CS"/>
</dbReference>
<dbReference type="Gene3D" id="3.90.79.10">
    <property type="entry name" value="Nucleoside Triphosphate Pyrophosphohydrolase"/>
    <property type="match status" value="1"/>
</dbReference>
<dbReference type="AlphaFoldDB" id="A0A7R9WN45"/>
<evidence type="ECO:0000256" key="1">
    <source>
        <dbReference type="ARBA" id="ARBA00022801"/>
    </source>
</evidence>
<feature type="compositionally biased region" description="Polar residues" evidence="2">
    <location>
        <begin position="54"/>
        <end position="68"/>
    </location>
</feature>
<dbReference type="EMBL" id="HBEF01002464">
    <property type="protein sequence ID" value="CAD8329425.1"/>
    <property type="molecule type" value="Transcribed_RNA"/>
</dbReference>
<proteinExistence type="predicted"/>
<feature type="region of interest" description="Disordered" evidence="2">
    <location>
        <begin position="54"/>
        <end position="88"/>
    </location>
</feature>
<dbReference type="PANTHER" id="PTHR11839:SF1">
    <property type="entry name" value="ADP-SUGAR PYROPHOSPHATASE"/>
    <property type="match status" value="1"/>
</dbReference>
<dbReference type="GO" id="GO:0019693">
    <property type="term" value="P:ribose phosphate metabolic process"/>
    <property type="evidence" value="ECO:0007669"/>
    <property type="project" value="TreeGrafter"/>
</dbReference>
<keyword evidence="1" id="KW-0378">Hydrolase</keyword>
<dbReference type="CDD" id="cd18888">
    <property type="entry name" value="NUDIX_ADPRase_Nudt5"/>
    <property type="match status" value="1"/>
</dbReference>
<protein>
    <recommendedName>
        <fullName evidence="3">Nudix hydrolase domain-containing protein</fullName>
    </recommendedName>
</protein>
<dbReference type="InterPro" id="IPR000086">
    <property type="entry name" value="NUDIX_hydrolase_dom"/>
</dbReference>
<gene>
    <name evidence="4" type="ORF">CAUS1442_LOCUS1523</name>
</gene>
<reference evidence="4" key="1">
    <citation type="submission" date="2021-01" db="EMBL/GenBank/DDBJ databases">
        <authorList>
            <person name="Corre E."/>
            <person name="Pelletier E."/>
            <person name="Niang G."/>
            <person name="Scheremetjew M."/>
            <person name="Finn R."/>
            <person name="Kale V."/>
            <person name="Holt S."/>
            <person name="Cochrane G."/>
            <person name="Meng A."/>
            <person name="Brown T."/>
            <person name="Cohen L."/>
        </authorList>
    </citation>
    <scope>NUCLEOTIDE SEQUENCE</scope>
    <source>
        <strain evidence="4">CCMP3328</strain>
    </source>
</reference>
<dbReference type="GO" id="GO:0016787">
    <property type="term" value="F:hydrolase activity"/>
    <property type="evidence" value="ECO:0007669"/>
    <property type="project" value="UniProtKB-KW"/>
</dbReference>
<dbReference type="InterPro" id="IPR015797">
    <property type="entry name" value="NUDIX_hydrolase-like_dom_sf"/>
</dbReference>
<evidence type="ECO:0000256" key="2">
    <source>
        <dbReference type="SAM" id="MobiDB-lite"/>
    </source>
</evidence>
<sequence>MRTSLALKRCIPLLLASSRPLPATSLSPSRSHPHSYSYWYDYVRSLRSSNALFSHNSRSNPSTQLSMSQKEDASATDGNGDADKLPRIDSVTPIASTKWLSLQTMDYTDQEGKPRKWELATRTTKQSTETADAVVIVPILRKDNICDTLLVEQFRPPVRQSTMEFPAGLIDKDESPENAALRELREETGYVGEKCTVVPQVSRQVCMSPGLCDETVHVVIVEVDLDNPYNRGTPELDLDDGEYVTVHRVSLKEGMRKVLDGGSAMPIEGLYLFAVGLELGMGMK</sequence>
<dbReference type="PROSITE" id="PS00893">
    <property type="entry name" value="NUDIX_BOX"/>
    <property type="match status" value="1"/>
</dbReference>
<evidence type="ECO:0000259" key="3">
    <source>
        <dbReference type="PROSITE" id="PS51462"/>
    </source>
</evidence>
<dbReference type="GO" id="GO:0006753">
    <property type="term" value="P:nucleoside phosphate metabolic process"/>
    <property type="evidence" value="ECO:0007669"/>
    <property type="project" value="TreeGrafter"/>
</dbReference>
<dbReference type="PANTHER" id="PTHR11839">
    <property type="entry name" value="UDP/ADP-SUGAR PYROPHOSPHATASE"/>
    <property type="match status" value="1"/>
</dbReference>